<dbReference type="GO" id="GO:0005506">
    <property type="term" value="F:iron ion binding"/>
    <property type="evidence" value="ECO:0007669"/>
    <property type="project" value="InterPro"/>
</dbReference>
<dbReference type="InterPro" id="IPR002321">
    <property type="entry name" value="Cyt_c_II"/>
</dbReference>
<dbReference type="GO" id="GO:0042597">
    <property type="term" value="C:periplasmic space"/>
    <property type="evidence" value="ECO:0007669"/>
    <property type="project" value="InterPro"/>
</dbReference>
<evidence type="ECO:0000256" key="4">
    <source>
        <dbReference type="ARBA" id="ARBA00022982"/>
    </source>
</evidence>
<keyword evidence="2 7" id="KW-0349">Heme</keyword>
<dbReference type="PROSITE" id="PS51009">
    <property type="entry name" value="CYTCII"/>
    <property type="match status" value="1"/>
</dbReference>
<dbReference type="PRINTS" id="PR00608">
    <property type="entry name" value="CYTCHROMECII"/>
</dbReference>
<dbReference type="GO" id="GO:0022900">
    <property type="term" value="P:electron transport chain"/>
    <property type="evidence" value="ECO:0007669"/>
    <property type="project" value="InterPro"/>
</dbReference>
<evidence type="ECO:0000256" key="1">
    <source>
        <dbReference type="ARBA" id="ARBA00022448"/>
    </source>
</evidence>
<gene>
    <name evidence="9" type="ORF">V474_17265</name>
</gene>
<dbReference type="InterPro" id="IPR010980">
    <property type="entry name" value="Cyt_c/b562"/>
</dbReference>
<organism evidence="9 10">
    <name type="scientific">Novosphingobium barchaimii LL02</name>
    <dbReference type="NCBI Taxonomy" id="1114963"/>
    <lineage>
        <taxon>Bacteria</taxon>
        <taxon>Pseudomonadati</taxon>
        <taxon>Pseudomonadota</taxon>
        <taxon>Alphaproteobacteria</taxon>
        <taxon>Sphingomonadales</taxon>
        <taxon>Sphingomonadaceae</taxon>
        <taxon>Novosphingobium</taxon>
    </lineage>
</organism>
<evidence type="ECO:0000256" key="7">
    <source>
        <dbReference type="PIRSR" id="PIRSR000027-2"/>
    </source>
</evidence>
<dbReference type="EMBL" id="JACU01000005">
    <property type="protein sequence ID" value="KMS54821.1"/>
    <property type="molecule type" value="Genomic_DNA"/>
</dbReference>
<keyword evidence="4" id="KW-0249">Electron transport</keyword>
<evidence type="ECO:0000256" key="6">
    <source>
        <dbReference type="PIRSR" id="PIRSR000027-1"/>
    </source>
</evidence>
<feature type="chain" id="PRO_5005291548" evidence="8">
    <location>
        <begin position="29"/>
        <end position="158"/>
    </location>
</feature>
<keyword evidence="3 6" id="KW-0479">Metal-binding</keyword>
<dbReference type="GO" id="GO:0009055">
    <property type="term" value="F:electron transfer activity"/>
    <property type="evidence" value="ECO:0007669"/>
    <property type="project" value="InterPro"/>
</dbReference>
<dbReference type="InterPro" id="IPR012127">
    <property type="entry name" value="Cyt_c_prime"/>
</dbReference>
<comment type="PTM">
    <text evidence="7">Binds 1 heme group per subunit.</text>
</comment>
<dbReference type="GO" id="GO:0020037">
    <property type="term" value="F:heme binding"/>
    <property type="evidence" value="ECO:0007669"/>
    <property type="project" value="InterPro"/>
</dbReference>
<dbReference type="Gene3D" id="1.20.120.10">
    <property type="entry name" value="Cytochrome c/b562"/>
    <property type="match status" value="1"/>
</dbReference>
<feature type="binding site" description="axial binding residue" evidence="6">
    <location>
        <position position="151"/>
    </location>
    <ligand>
        <name>heme c</name>
        <dbReference type="ChEBI" id="CHEBI:61717"/>
    </ligand>
    <ligandPart>
        <name>Fe</name>
        <dbReference type="ChEBI" id="CHEBI:18248"/>
    </ligandPart>
</feature>
<keyword evidence="8" id="KW-0732">Signal</keyword>
<dbReference type="PIRSF" id="PIRSF000027">
    <property type="entry name" value="Cytc_c_prime"/>
    <property type="match status" value="1"/>
</dbReference>
<evidence type="ECO:0000256" key="3">
    <source>
        <dbReference type="ARBA" id="ARBA00022723"/>
    </source>
</evidence>
<accession>A0A0J7XSH7</accession>
<keyword evidence="1" id="KW-0813">Transport</keyword>
<evidence type="ECO:0000256" key="5">
    <source>
        <dbReference type="ARBA" id="ARBA00023004"/>
    </source>
</evidence>
<feature type="binding site" description="covalent" evidence="7">
    <location>
        <position position="150"/>
    </location>
    <ligand>
        <name>heme c</name>
        <dbReference type="ChEBI" id="CHEBI:61717"/>
    </ligand>
</feature>
<name>A0A0J7XSH7_9SPHN</name>
<evidence type="ECO:0000256" key="2">
    <source>
        <dbReference type="ARBA" id="ARBA00022617"/>
    </source>
</evidence>
<dbReference type="PATRIC" id="fig|1114963.3.peg.2285"/>
<keyword evidence="5 6" id="KW-0408">Iron</keyword>
<comment type="caution">
    <text evidence="9">The sequence shown here is derived from an EMBL/GenBank/DDBJ whole genome shotgun (WGS) entry which is preliminary data.</text>
</comment>
<dbReference type="OrthoDB" id="7596534at2"/>
<evidence type="ECO:0000256" key="8">
    <source>
        <dbReference type="SAM" id="SignalP"/>
    </source>
</evidence>
<proteinExistence type="predicted"/>
<dbReference type="AlphaFoldDB" id="A0A0J7XSH7"/>
<dbReference type="RefSeq" id="WP_059152098.1">
    <property type="nucleotide sequence ID" value="NZ_KQ130454.1"/>
</dbReference>
<protein>
    <submittedName>
        <fullName evidence="9">Cytochrome C</fullName>
    </submittedName>
</protein>
<feature type="binding site" description="covalent" evidence="7">
    <location>
        <position position="147"/>
    </location>
    <ligand>
        <name>heme c</name>
        <dbReference type="ChEBI" id="CHEBI:61717"/>
    </ligand>
</feature>
<dbReference type="Proteomes" id="UP000052268">
    <property type="component" value="Unassembled WGS sequence"/>
</dbReference>
<dbReference type="Pfam" id="PF01322">
    <property type="entry name" value="Cytochrom_C_2"/>
    <property type="match status" value="1"/>
</dbReference>
<sequence length="158" mass="15769">MTLSKSLSLAALGMSAAFLAVTSTLAVAASPAATTIATRHANFKKMGGAMKVLKDQLASGTIDKPAAVTAAKTLAATGRAQAGLFPNGSGPSSGVKTDALPAIWTNRAVFDGQMKAFIAQADKMVVAANTGNAAAVGAQFKAVGGTCAACHKQFRADN</sequence>
<keyword evidence="10" id="KW-1185">Reference proteome</keyword>
<dbReference type="SUPFAM" id="SSF47175">
    <property type="entry name" value="Cytochromes"/>
    <property type="match status" value="1"/>
</dbReference>
<dbReference type="InterPro" id="IPR015984">
    <property type="entry name" value="Cyt_c_prime_subgr"/>
</dbReference>
<reference evidence="9 10" key="1">
    <citation type="journal article" date="2015" name="G3 (Bethesda)">
        <title>Insights into Ongoing Evolution of the Hexachlorocyclohexane Catabolic Pathway from Comparative Genomics of Ten Sphingomonadaceae Strains.</title>
        <authorList>
            <person name="Pearce S.L."/>
            <person name="Oakeshott J.G."/>
            <person name="Pandey G."/>
        </authorList>
    </citation>
    <scope>NUCLEOTIDE SEQUENCE [LARGE SCALE GENOMIC DNA]</scope>
    <source>
        <strain evidence="9 10">LL02</strain>
    </source>
</reference>
<evidence type="ECO:0000313" key="9">
    <source>
        <dbReference type="EMBL" id="KMS54821.1"/>
    </source>
</evidence>
<feature type="signal peptide" evidence="8">
    <location>
        <begin position="1"/>
        <end position="28"/>
    </location>
</feature>
<evidence type="ECO:0000313" key="10">
    <source>
        <dbReference type="Proteomes" id="UP000052268"/>
    </source>
</evidence>